<gene>
    <name evidence="3" type="ORF">B0T25DRAFT_626516</name>
</gene>
<dbReference type="AlphaFoldDB" id="A0AAJ0H4U9"/>
<dbReference type="Pfam" id="PF06985">
    <property type="entry name" value="HET"/>
    <property type="match status" value="1"/>
</dbReference>
<dbReference type="InterPro" id="IPR052895">
    <property type="entry name" value="HetReg/Transcr_Mod"/>
</dbReference>
<dbReference type="PANTHER" id="PTHR24148">
    <property type="entry name" value="ANKYRIN REPEAT DOMAIN-CONTAINING PROTEIN 39 HOMOLOG-RELATED"/>
    <property type="match status" value="1"/>
</dbReference>
<evidence type="ECO:0000256" key="1">
    <source>
        <dbReference type="SAM" id="MobiDB-lite"/>
    </source>
</evidence>
<dbReference type="PANTHER" id="PTHR24148:SF73">
    <property type="entry name" value="HET DOMAIN PROTEIN (AFU_ORTHOLOGUE AFUA_8G01020)"/>
    <property type="match status" value="1"/>
</dbReference>
<comment type="caution">
    <text evidence="3">The sequence shown here is derived from an EMBL/GenBank/DDBJ whole genome shotgun (WGS) entry which is preliminary data.</text>
</comment>
<evidence type="ECO:0000313" key="3">
    <source>
        <dbReference type="EMBL" id="KAK3339636.1"/>
    </source>
</evidence>
<evidence type="ECO:0000259" key="2">
    <source>
        <dbReference type="Pfam" id="PF06985"/>
    </source>
</evidence>
<dbReference type="EMBL" id="JAUIQD010000009">
    <property type="protein sequence ID" value="KAK3339636.1"/>
    <property type="molecule type" value="Genomic_DNA"/>
</dbReference>
<keyword evidence="4" id="KW-1185">Reference proteome</keyword>
<accession>A0AAJ0H4U9</accession>
<organism evidence="3 4">
    <name type="scientific">Lasiosphaeria hispida</name>
    <dbReference type="NCBI Taxonomy" id="260671"/>
    <lineage>
        <taxon>Eukaryota</taxon>
        <taxon>Fungi</taxon>
        <taxon>Dikarya</taxon>
        <taxon>Ascomycota</taxon>
        <taxon>Pezizomycotina</taxon>
        <taxon>Sordariomycetes</taxon>
        <taxon>Sordariomycetidae</taxon>
        <taxon>Sordariales</taxon>
        <taxon>Lasiosphaeriaceae</taxon>
        <taxon>Lasiosphaeria</taxon>
    </lineage>
</organism>
<reference evidence="3" key="2">
    <citation type="submission" date="2023-06" db="EMBL/GenBank/DDBJ databases">
        <authorList>
            <consortium name="Lawrence Berkeley National Laboratory"/>
            <person name="Haridas S."/>
            <person name="Hensen N."/>
            <person name="Bonometti L."/>
            <person name="Westerberg I."/>
            <person name="Brannstrom I.O."/>
            <person name="Guillou S."/>
            <person name="Cros-Aarteil S."/>
            <person name="Calhoun S."/>
            <person name="Kuo A."/>
            <person name="Mondo S."/>
            <person name="Pangilinan J."/>
            <person name="Riley R."/>
            <person name="Labutti K."/>
            <person name="Andreopoulos B."/>
            <person name="Lipzen A."/>
            <person name="Chen C."/>
            <person name="Yanf M."/>
            <person name="Daum C."/>
            <person name="Ng V."/>
            <person name="Clum A."/>
            <person name="Steindorff A."/>
            <person name="Ohm R."/>
            <person name="Martin F."/>
            <person name="Silar P."/>
            <person name="Natvig D."/>
            <person name="Lalanne C."/>
            <person name="Gautier V."/>
            <person name="Ament-Velasquez S.L."/>
            <person name="Kruys A."/>
            <person name="Hutchinson M.I."/>
            <person name="Powell A.J."/>
            <person name="Barry K."/>
            <person name="Miller A.N."/>
            <person name="Grigoriev I.V."/>
            <person name="Debuchy R."/>
            <person name="Gladieux P."/>
            <person name="Thoren M.H."/>
            <person name="Johannesson H."/>
        </authorList>
    </citation>
    <scope>NUCLEOTIDE SEQUENCE</scope>
    <source>
        <strain evidence="3">CBS 955.72</strain>
    </source>
</reference>
<proteinExistence type="predicted"/>
<dbReference type="Proteomes" id="UP001275084">
    <property type="component" value="Unassembled WGS sequence"/>
</dbReference>
<protein>
    <submittedName>
        <fullName evidence="3">Heterokaryon incompatibility protein-domain-containing protein</fullName>
    </submittedName>
</protein>
<dbReference type="InterPro" id="IPR010730">
    <property type="entry name" value="HET"/>
</dbReference>
<name>A0AAJ0H4U9_9PEZI</name>
<reference evidence="3" key="1">
    <citation type="journal article" date="2023" name="Mol. Phylogenet. Evol.">
        <title>Genome-scale phylogeny and comparative genomics of the fungal order Sordariales.</title>
        <authorList>
            <person name="Hensen N."/>
            <person name="Bonometti L."/>
            <person name="Westerberg I."/>
            <person name="Brannstrom I.O."/>
            <person name="Guillou S."/>
            <person name="Cros-Aarteil S."/>
            <person name="Calhoun S."/>
            <person name="Haridas S."/>
            <person name="Kuo A."/>
            <person name="Mondo S."/>
            <person name="Pangilinan J."/>
            <person name="Riley R."/>
            <person name="LaButti K."/>
            <person name="Andreopoulos B."/>
            <person name="Lipzen A."/>
            <person name="Chen C."/>
            <person name="Yan M."/>
            <person name="Daum C."/>
            <person name="Ng V."/>
            <person name="Clum A."/>
            <person name="Steindorff A."/>
            <person name="Ohm R.A."/>
            <person name="Martin F."/>
            <person name="Silar P."/>
            <person name="Natvig D.O."/>
            <person name="Lalanne C."/>
            <person name="Gautier V."/>
            <person name="Ament-Velasquez S.L."/>
            <person name="Kruys A."/>
            <person name="Hutchinson M.I."/>
            <person name="Powell A.J."/>
            <person name="Barry K."/>
            <person name="Miller A.N."/>
            <person name="Grigoriev I.V."/>
            <person name="Debuchy R."/>
            <person name="Gladieux P."/>
            <person name="Hiltunen Thoren M."/>
            <person name="Johannesson H."/>
        </authorList>
    </citation>
    <scope>NUCLEOTIDE SEQUENCE</scope>
    <source>
        <strain evidence="3">CBS 955.72</strain>
    </source>
</reference>
<evidence type="ECO:0000313" key="4">
    <source>
        <dbReference type="Proteomes" id="UP001275084"/>
    </source>
</evidence>
<sequence length="736" mass="83697">MQENAVFASGAPIYSPLNRAIDEIRLLTIKPLSSDRPLECTLEKASLQDIQPYYTSFIASNGFSGKTKRQAKEIWARTPPTRDSSGSRSNPPPAADRFLGSVPALDHHRFLWGDFAALSYVWGDESVREDIILNDQVVSITVNLAVALRTLAADEIFTGRYRLWVDAVCINQVDDSERADQVQKMREIYSGAWAVISWMGRPRPRASINHAFPFIRVLASLESDQRDLENLELGVGEPSKGTYLYALNRMMKQEYWFRLWIIQELVMGASSIVLRYGDEIIDWSTLCKGLGTLYHGYNWQFKDRALKAELRSRGISHGKWQTYSIHLVHFDLRQMTRSDEEGDRCLGFRRLLDIANSADCRDVRDKVFALVGMMSPAIAADIMKAYEFEPPRLFAAVSQAFIVHTASLEPLRQGNPWGDVGAPSWAADWTWQGRIRFSRPEYNLVAPHWDASDPETDPALIYRAHGGTPASYRFLHDWRLLQCEGFVFDEVAGLGAPEAGFFTWDEKRVIQCPSWRSAYGSPELTSKALWNTLLLSIMDKGQKGYYKWGHWRDANNHLLLGDRLLGSFFTNTIPRDAEEITYIEVFCSSQRAIQQRRFMLTKGGYFGWGPDNAFCRDQSIELRIGDKIAIVFGCSTPLVIRPKENHRKVTPRTLIVKHGADPDYIDTLSGREGHGNRGPALRRHYSKYPYGLLIERAGGAAMGYGTPTMLNLILQLLPIEQARERKRPRRYIPRDA</sequence>
<feature type="domain" description="Heterokaryon incompatibility" evidence="2">
    <location>
        <begin position="115"/>
        <end position="264"/>
    </location>
</feature>
<feature type="region of interest" description="Disordered" evidence="1">
    <location>
        <begin position="70"/>
        <end position="93"/>
    </location>
</feature>